<evidence type="ECO:0000313" key="1">
    <source>
        <dbReference type="EMBL" id="KFK30009.1"/>
    </source>
</evidence>
<name>A0A087GJF7_ARAAL</name>
<reference evidence="2" key="1">
    <citation type="journal article" date="2015" name="Nat. Plants">
        <title>Genome expansion of Arabis alpina linked with retrotransposition and reduced symmetric DNA methylation.</title>
        <authorList>
            <person name="Willing E.M."/>
            <person name="Rawat V."/>
            <person name="Mandakova T."/>
            <person name="Maumus F."/>
            <person name="James G.V."/>
            <person name="Nordstroem K.J."/>
            <person name="Becker C."/>
            <person name="Warthmann N."/>
            <person name="Chica C."/>
            <person name="Szarzynska B."/>
            <person name="Zytnicki M."/>
            <person name="Albani M.C."/>
            <person name="Kiefer C."/>
            <person name="Bergonzi S."/>
            <person name="Castaings L."/>
            <person name="Mateos J.L."/>
            <person name="Berns M.C."/>
            <person name="Bujdoso N."/>
            <person name="Piofczyk T."/>
            <person name="de Lorenzo L."/>
            <person name="Barrero-Sicilia C."/>
            <person name="Mateos I."/>
            <person name="Piednoel M."/>
            <person name="Hagmann J."/>
            <person name="Chen-Min-Tao R."/>
            <person name="Iglesias-Fernandez R."/>
            <person name="Schuster S.C."/>
            <person name="Alonso-Blanco C."/>
            <person name="Roudier F."/>
            <person name="Carbonero P."/>
            <person name="Paz-Ares J."/>
            <person name="Davis S.J."/>
            <person name="Pecinka A."/>
            <person name="Quesneville H."/>
            <person name="Colot V."/>
            <person name="Lysak M.A."/>
            <person name="Weigel D."/>
            <person name="Coupland G."/>
            <person name="Schneeberger K."/>
        </authorList>
    </citation>
    <scope>NUCLEOTIDE SEQUENCE [LARGE SCALE GENOMIC DNA]</scope>
    <source>
        <strain evidence="2">cv. Pajares</strain>
    </source>
</reference>
<dbReference type="Gramene" id="KFK30009">
    <property type="protein sequence ID" value="KFK30009"/>
    <property type="gene ID" value="AALP_AA7G205900"/>
</dbReference>
<accession>A0A087GJF7</accession>
<organism evidence="1 2">
    <name type="scientific">Arabis alpina</name>
    <name type="common">Alpine rock-cress</name>
    <dbReference type="NCBI Taxonomy" id="50452"/>
    <lineage>
        <taxon>Eukaryota</taxon>
        <taxon>Viridiplantae</taxon>
        <taxon>Streptophyta</taxon>
        <taxon>Embryophyta</taxon>
        <taxon>Tracheophyta</taxon>
        <taxon>Spermatophyta</taxon>
        <taxon>Magnoliopsida</taxon>
        <taxon>eudicotyledons</taxon>
        <taxon>Gunneridae</taxon>
        <taxon>Pentapetalae</taxon>
        <taxon>rosids</taxon>
        <taxon>malvids</taxon>
        <taxon>Brassicales</taxon>
        <taxon>Brassicaceae</taxon>
        <taxon>Arabideae</taxon>
        <taxon>Arabis</taxon>
    </lineage>
</organism>
<evidence type="ECO:0000313" key="2">
    <source>
        <dbReference type="Proteomes" id="UP000029120"/>
    </source>
</evidence>
<gene>
    <name evidence="1" type="ordered locus">AALP_Aa7g205900</name>
</gene>
<dbReference type="AlphaFoldDB" id="A0A087GJF7"/>
<protein>
    <submittedName>
        <fullName evidence="1">Uncharacterized protein</fullName>
    </submittedName>
</protein>
<dbReference type="EMBL" id="CM002875">
    <property type="protein sequence ID" value="KFK30009.1"/>
    <property type="molecule type" value="Genomic_DNA"/>
</dbReference>
<keyword evidence="2" id="KW-1185">Reference proteome</keyword>
<proteinExistence type="predicted"/>
<sequence length="84" mass="8964">MPRSRKFDGMVEIEVEEIQRDGKISLSGGFGGSRGRVESLVSTTWPPVATDLAIVRESNTTNLVIFVAKVTLREGIASPATSSG</sequence>
<dbReference type="Proteomes" id="UP000029120">
    <property type="component" value="Chromosome 7"/>
</dbReference>